<organism evidence="3 4">
    <name type="scientific">Acyrthosiphon pisum</name>
    <name type="common">Pea aphid</name>
    <dbReference type="NCBI Taxonomy" id="7029"/>
    <lineage>
        <taxon>Eukaryota</taxon>
        <taxon>Metazoa</taxon>
        <taxon>Ecdysozoa</taxon>
        <taxon>Arthropoda</taxon>
        <taxon>Hexapoda</taxon>
        <taxon>Insecta</taxon>
        <taxon>Pterygota</taxon>
        <taxon>Neoptera</taxon>
        <taxon>Paraneoptera</taxon>
        <taxon>Hemiptera</taxon>
        <taxon>Sternorrhyncha</taxon>
        <taxon>Aphidomorpha</taxon>
        <taxon>Aphidoidea</taxon>
        <taxon>Aphididae</taxon>
        <taxon>Macrosiphini</taxon>
        <taxon>Acyrthosiphon</taxon>
    </lineage>
</organism>
<accession>A0A8R2A6X3</accession>
<protein>
    <recommendedName>
        <fullName evidence="2">Tc1-like transposase DDE domain-containing protein</fullName>
    </recommendedName>
</protein>
<dbReference type="AlphaFoldDB" id="A0A8R2A6X3"/>
<dbReference type="Gene3D" id="3.30.420.10">
    <property type="entry name" value="Ribonuclease H-like superfamily/Ribonuclease H"/>
    <property type="match status" value="1"/>
</dbReference>
<dbReference type="InterPro" id="IPR036397">
    <property type="entry name" value="RNaseH_sf"/>
</dbReference>
<dbReference type="Pfam" id="PF13358">
    <property type="entry name" value="DDE_3"/>
    <property type="match status" value="1"/>
</dbReference>
<dbReference type="PANTHER" id="PTHR33939">
    <property type="entry name" value="PROTEIN CBG22215"/>
    <property type="match status" value="1"/>
</dbReference>
<reference evidence="4" key="1">
    <citation type="submission" date="2010-06" db="EMBL/GenBank/DDBJ databases">
        <authorList>
            <person name="Jiang H."/>
            <person name="Abraham K."/>
            <person name="Ali S."/>
            <person name="Alsbrooks S.L."/>
            <person name="Anim B.N."/>
            <person name="Anosike U.S."/>
            <person name="Attaway T."/>
            <person name="Bandaranaike D.P."/>
            <person name="Battles P.K."/>
            <person name="Bell S.N."/>
            <person name="Bell A.V."/>
            <person name="Beltran B."/>
            <person name="Bickham C."/>
            <person name="Bustamante Y."/>
            <person name="Caleb T."/>
            <person name="Canada A."/>
            <person name="Cardenas V."/>
            <person name="Carter K."/>
            <person name="Chacko J."/>
            <person name="Chandrabose M.N."/>
            <person name="Chavez D."/>
            <person name="Chavez A."/>
            <person name="Chen L."/>
            <person name="Chu H.-S."/>
            <person name="Claassen K.J."/>
            <person name="Cockrell R."/>
            <person name="Collins M."/>
            <person name="Cooper J.A."/>
            <person name="Cree A."/>
            <person name="Curry S.M."/>
            <person name="Da Y."/>
            <person name="Dao M.D."/>
            <person name="Das B."/>
            <person name="Davila M.-L."/>
            <person name="Davy-Carroll L."/>
            <person name="Denson S."/>
            <person name="Dinh H."/>
            <person name="Ebong V.E."/>
            <person name="Edwards J.R."/>
            <person name="Egan A."/>
            <person name="El-Daye J."/>
            <person name="Escobedo L."/>
            <person name="Fernandez S."/>
            <person name="Fernando P.R."/>
            <person name="Flagg N."/>
            <person name="Forbes L.D."/>
            <person name="Fowler R.G."/>
            <person name="Fu Q."/>
            <person name="Gabisi R.A."/>
            <person name="Ganer J."/>
            <person name="Garbino Pronczuk A."/>
            <person name="Garcia R.M."/>
            <person name="Garner T."/>
            <person name="Garrett T.E."/>
            <person name="Gonzalez D.A."/>
            <person name="Hamid H."/>
            <person name="Hawkins E.S."/>
            <person name="Hirani K."/>
            <person name="Hogues M.E."/>
            <person name="Hollins B."/>
            <person name="Hsiao C.-H."/>
            <person name="Jabil R."/>
            <person name="James M.L."/>
            <person name="Jhangiani S.N."/>
            <person name="Johnson B."/>
            <person name="Johnson Q."/>
            <person name="Joshi V."/>
            <person name="Kalu J.B."/>
            <person name="Kam C."/>
            <person name="Kashfia A."/>
            <person name="Keebler J."/>
            <person name="Kisamo H."/>
            <person name="Kovar C.L."/>
            <person name="Lago L.A."/>
            <person name="Lai C.-Y."/>
            <person name="Laidlaw J."/>
            <person name="Lara F."/>
            <person name="Le T.-K."/>
            <person name="Lee S.L."/>
            <person name="Legall F.H."/>
            <person name="Lemon S.J."/>
            <person name="Lewis L.R."/>
            <person name="Li B."/>
            <person name="Liu Y."/>
            <person name="Liu Y.-S."/>
            <person name="Lopez J."/>
            <person name="Lozado R.J."/>
            <person name="Lu J."/>
            <person name="Madu R.C."/>
            <person name="Maheshwari M."/>
            <person name="Maheshwari R."/>
            <person name="Malloy K."/>
            <person name="Martinez E."/>
            <person name="Mathew T."/>
            <person name="Mercado I.C."/>
            <person name="Mercado C."/>
            <person name="Meyer B."/>
            <person name="Montgomery K."/>
            <person name="Morgan M.B."/>
            <person name="Munidasa M."/>
            <person name="Nazareth L.V."/>
            <person name="Nelson J."/>
            <person name="Ng B.M."/>
            <person name="Nguyen N.B."/>
            <person name="Nguyen P.Q."/>
            <person name="Nguyen T."/>
            <person name="Obregon M."/>
            <person name="Okwuonu G.O."/>
            <person name="Onwere C.G."/>
            <person name="Orozco G."/>
            <person name="Parra A."/>
            <person name="Patel S."/>
            <person name="Patil S."/>
            <person name="Perez A."/>
            <person name="Perez Y."/>
            <person name="Pham C."/>
            <person name="Primus E.L."/>
            <person name="Pu L.-L."/>
            <person name="Puazo M."/>
            <person name="Qin X."/>
            <person name="Quiroz J.B."/>
            <person name="Reese J."/>
            <person name="Richards S."/>
            <person name="Rives C.M."/>
            <person name="Robberts R."/>
            <person name="Ruiz S.J."/>
            <person name="Ruiz M.J."/>
            <person name="Santibanez J."/>
            <person name="Schneider B.W."/>
            <person name="Sisson I."/>
            <person name="Smith M."/>
            <person name="Sodergren E."/>
            <person name="Song X.-Z."/>
            <person name="Song B.B."/>
            <person name="Summersgill H."/>
            <person name="Thelus R."/>
            <person name="Thornton R.D."/>
            <person name="Trejos Z.Y."/>
            <person name="Usmani K."/>
            <person name="Vattathil S."/>
            <person name="Villasana D."/>
            <person name="Walker D.L."/>
            <person name="Wang S."/>
            <person name="Wang K."/>
            <person name="White C.S."/>
            <person name="Williams A.C."/>
            <person name="Williamson J."/>
            <person name="Wilson K."/>
            <person name="Woghiren I.O."/>
            <person name="Woodworth J.R."/>
            <person name="Worley K.C."/>
            <person name="Wright R.A."/>
            <person name="Wu W."/>
            <person name="Young L."/>
            <person name="Zhang L."/>
            <person name="Zhang J."/>
            <person name="Zhu Y."/>
            <person name="Muzny D.M."/>
            <person name="Weinstock G."/>
            <person name="Gibbs R.A."/>
        </authorList>
    </citation>
    <scope>NUCLEOTIDE SEQUENCE [LARGE SCALE GENOMIC DNA]</scope>
    <source>
        <strain evidence="4">LSR1</strain>
    </source>
</reference>
<dbReference type="KEGG" id="api:100570997"/>
<dbReference type="PANTHER" id="PTHR33939:SF1">
    <property type="entry name" value="DUF4371 DOMAIN-CONTAINING PROTEIN"/>
    <property type="match status" value="1"/>
</dbReference>
<evidence type="ECO:0000313" key="3">
    <source>
        <dbReference type="EnsemblMetazoa" id="XP_003247981.1"/>
    </source>
</evidence>
<reference evidence="3" key="2">
    <citation type="submission" date="2022-06" db="UniProtKB">
        <authorList>
            <consortium name="EnsemblMetazoa"/>
        </authorList>
    </citation>
    <scope>IDENTIFICATION</scope>
</reference>
<dbReference type="GeneID" id="100570997"/>
<name>A0A8R2A6X3_ACYPI</name>
<evidence type="ECO:0000259" key="2">
    <source>
        <dbReference type="Pfam" id="PF13358"/>
    </source>
</evidence>
<proteinExistence type="predicted"/>
<keyword evidence="4" id="KW-1185">Reference proteome</keyword>
<sequence length="475" mass="55545">MNGSKEKINSLLFNESTNVDHPETPVVQNVEMKLLLPVKKNQKRLLLGSGEKIMIINLYKYKIQNQPDMKYEVLMKSLSTETGIGLQTIKATVSEYKRTKEQKYKTTDTVMSPRKSPSRKKNPPTNNDKIDDFGKIAIRQKIHAFWFRREIPTFHKIQQVIMDDPDLPNISQRFLKRVLKGLNFEYFKITQDSALIETEDIVSWRRHYIEDIRRYRSEGRMIYYIDEMCVNAGDCPSNVWTDTEVKSRSLSEGMKIPTTKEKFMMVVHIGSTEGFVEGGLLCFESKNNEINNDTFYEWFCGVLPRLNDNCIIVMDNASYHSVKKDPIPTMDWKKNDVIEWLVSKNCVIDRSMVMCELMQMVNEIRPLYDKYLIDEEALKTKKVVLRIPPYHNELNPFELAWSVVKNHIKKNKLTNIQKLLNDGVQRVTPDMWSNFVSHTIKEEDKLYNIEYISDELLDAELEVMESTRATSVFSD</sequence>
<dbReference type="RefSeq" id="XP_003247981.1">
    <property type="nucleotide sequence ID" value="XM_003247933.4"/>
</dbReference>
<feature type="domain" description="Tc1-like transposase DDE" evidence="2">
    <location>
        <begin position="223"/>
        <end position="418"/>
    </location>
</feature>
<evidence type="ECO:0000313" key="4">
    <source>
        <dbReference type="Proteomes" id="UP000007819"/>
    </source>
</evidence>
<dbReference type="Proteomes" id="UP000007819">
    <property type="component" value="Chromosome A1"/>
</dbReference>
<dbReference type="EnsemblMetazoa" id="XM_003247933.4">
    <property type="protein sequence ID" value="XP_003247981.1"/>
    <property type="gene ID" value="LOC100570997"/>
</dbReference>
<evidence type="ECO:0000256" key="1">
    <source>
        <dbReference type="SAM" id="MobiDB-lite"/>
    </source>
</evidence>
<feature type="region of interest" description="Disordered" evidence="1">
    <location>
        <begin position="103"/>
        <end position="130"/>
    </location>
</feature>
<dbReference type="GO" id="GO:0003676">
    <property type="term" value="F:nucleic acid binding"/>
    <property type="evidence" value="ECO:0007669"/>
    <property type="project" value="InterPro"/>
</dbReference>
<dbReference type="InterPro" id="IPR038717">
    <property type="entry name" value="Tc1-like_DDE_dom"/>
</dbReference>
<dbReference type="OrthoDB" id="6604999at2759"/>